<name>A0A1L9R5G4_ASPWE</name>
<keyword evidence="1" id="KW-0812">Transmembrane</keyword>
<dbReference type="RefSeq" id="XP_040683804.1">
    <property type="nucleotide sequence ID" value="XM_040839093.1"/>
</dbReference>
<keyword evidence="3" id="KW-1185">Reference proteome</keyword>
<accession>A0A1L9R5G4</accession>
<dbReference type="EMBL" id="KV878217">
    <property type="protein sequence ID" value="OJJ30127.1"/>
    <property type="molecule type" value="Genomic_DNA"/>
</dbReference>
<organism evidence="2 3">
    <name type="scientific">Aspergillus wentii DTO 134E9</name>
    <dbReference type="NCBI Taxonomy" id="1073089"/>
    <lineage>
        <taxon>Eukaryota</taxon>
        <taxon>Fungi</taxon>
        <taxon>Dikarya</taxon>
        <taxon>Ascomycota</taxon>
        <taxon>Pezizomycotina</taxon>
        <taxon>Eurotiomycetes</taxon>
        <taxon>Eurotiomycetidae</taxon>
        <taxon>Eurotiales</taxon>
        <taxon>Aspergillaceae</taxon>
        <taxon>Aspergillus</taxon>
        <taxon>Aspergillus subgen. Cremei</taxon>
    </lineage>
</organism>
<dbReference type="Proteomes" id="UP000184383">
    <property type="component" value="Unassembled WGS sequence"/>
</dbReference>
<sequence length="406" mass="45670">MASWPFVSSGEGHAVNNHTVGPKRAHSTRIHRLTYVIWLVLFYAALVLFSWIVICKLNYRPITANHYGVWVWNDDNNGYGWSHDDVIQAQYQRNEKWYKAAQVIQSVASVLTIPLTSAVCSSAAVVYLQHCNDGRTPRFTLRQMTVLADKGWTDIETYFRLLTGRFRRYGSTFLLWAVLLHAIGAIIAPLQQIFLSTKTIKTPTYPVPVNFLLDIPDKFEHMKLTELGTGATVSVVRDLLASTSGNDFPALLWAGSNNCIPMDNITMDEGMLCTQGGVSWGNLSILSDPFLAQLPRDYNTGLIQQFLPRFNSTARYEIIPVAEFPTDCDTIPGALSIRHMGSPVEFPSQELSWAVHACMPVDLRVSPWKKTRARQDFTEDLYLNVSLSNDLLFNLMAENPSSPFSE</sequence>
<proteinExistence type="predicted"/>
<dbReference type="VEuPathDB" id="FungiDB:ASPWEDRAFT_700754"/>
<evidence type="ECO:0000313" key="3">
    <source>
        <dbReference type="Proteomes" id="UP000184383"/>
    </source>
</evidence>
<dbReference type="AlphaFoldDB" id="A0A1L9R5G4"/>
<feature type="transmembrane region" description="Helical" evidence="1">
    <location>
        <begin position="33"/>
        <end position="54"/>
    </location>
</feature>
<gene>
    <name evidence="2" type="ORF">ASPWEDRAFT_700754</name>
</gene>
<keyword evidence="1" id="KW-0472">Membrane</keyword>
<evidence type="ECO:0000313" key="2">
    <source>
        <dbReference type="EMBL" id="OJJ30127.1"/>
    </source>
</evidence>
<evidence type="ECO:0000256" key="1">
    <source>
        <dbReference type="SAM" id="Phobius"/>
    </source>
</evidence>
<keyword evidence="1" id="KW-1133">Transmembrane helix</keyword>
<protein>
    <submittedName>
        <fullName evidence="2">Uncharacterized protein</fullName>
    </submittedName>
</protein>
<dbReference type="OrthoDB" id="5381672at2759"/>
<reference evidence="3" key="1">
    <citation type="journal article" date="2017" name="Genome Biol.">
        <title>Comparative genomics reveals high biological diversity and specific adaptations in the industrially and medically important fungal genus Aspergillus.</title>
        <authorList>
            <person name="de Vries R.P."/>
            <person name="Riley R."/>
            <person name="Wiebenga A."/>
            <person name="Aguilar-Osorio G."/>
            <person name="Amillis S."/>
            <person name="Uchima C.A."/>
            <person name="Anderluh G."/>
            <person name="Asadollahi M."/>
            <person name="Askin M."/>
            <person name="Barry K."/>
            <person name="Battaglia E."/>
            <person name="Bayram O."/>
            <person name="Benocci T."/>
            <person name="Braus-Stromeyer S.A."/>
            <person name="Caldana C."/>
            <person name="Canovas D."/>
            <person name="Cerqueira G.C."/>
            <person name="Chen F."/>
            <person name="Chen W."/>
            <person name="Choi C."/>
            <person name="Clum A."/>
            <person name="Dos Santos R.A."/>
            <person name="Damasio A.R."/>
            <person name="Diallinas G."/>
            <person name="Emri T."/>
            <person name="Fekete E."/>
            <person name="Flipphi M."/>
            <person name="Freyberg S."/>
            <person name="Gallo A."/>
            <person name="Gournas C."/>
            <person name="Habgood R."/>
            <person name="Hainaut M."/>
            <person name="Harispe M.L."/>
            <person name="Henrissat B."/>
            <person name="Hilden K.S."/>
            <person name="Hope R."/>
            <person name="Hossain A."/>
            <person name="Karabika E."/>
            <person name="Karaffa L."/>
            <person name="Karanyi Z."/>
            <person name="Krasevec N."/>
            <person name="Kuo A."/>
            <person name="Kusch H."/>
            <person name="LaButti K."/>
            <person name="Lagendijk E.L."/>
            <person name="Lapidus A."/>
            <person name="Levasseur A."/>
            <person name="Lindquist E."/>
            <person name="Lipzen A."/>
            <person name="Logrieco A.F."/>
            <person name="MacCabe A."/>
            <person name="Maekelae M.R."/>
            <person name="Malavazi I."/>
            <person name="Melin P."/>
            <person name="Meyer V."/>
            <person name="Mielnichuk N."/>
            <person name="Miskei M."/>
            <person name="Molnar A.P."/>
            <person name="Mule G."/>
            <person name="Ngan C.Y."/>
            <person name="Orejas M."/>
            <person name="Orosz E."/>
            <person name="Ouedraogo J.P."/>
            <person name="Overkamp K.M."/>
            <person name="Park H.-S."/>
            <person name="Perrone G."/>
            <person name="Piumi F."/>
            <person name="Punt P.J."/>
            <person name="Ram A.F."/>
            <person name="Ramon A."/>
            <person name="Rauscher S."/>
            <person name="Record E."/>
            <person name="Riano-Pachon D.M."/>
            <person name="Robert V."/>
            <person name="Roehrig J."/>
            <person name="Ruller R."/>
            <person name="Salamov A."/>
            <person name="Salih N.S."/>
            <person name="Samson R.A."/>
            <person name="Sandor E."/>
            <person name="Sanguinetti M."/>
            <person name="Schuetze T."/>
            <person name="Sepcic K."/>
            <person name="Shelest E."/>
            <person name="Sherlock G."/>
            <person name="Sophianopoulou V."/>
            <person name="Squina F.M."/>
            <person name="Sun H."/>
            <person name="Susca A."/>
            <person name="Todd R.B."/>
            <person name="Tsang A."/>
            <person name="Unkles S.E."/>
            <person name="van de Wiele N."/>
            <person name="van Rossen-Uffink D."/>
            <person name="Oliveira J.V."/>
            <person name="Vesth T.C."/>
            <person name="Visser J."/>
            <person name="Yu J.-H."/>
            <person name="Zhou M."/>
            <person name="Andersen M.R."/>
            <person name="Archer D.B."/>
            <person name="Baker S.E."/>
            <person name="Benoit I."/>
            <person name="Brakhage A.A."/>
            <person name="Braus G.H."/>
            <person name="Fischer R."/>
            <person name="Frisvad J.C."/>
            <person name="Goldman G.H."/>
            <person name="Houbraken J."/>
            <person name="Oakley B."/>
            <person name="Pocsi I."/>
            <person name="Scazzocchio C."/>
            <person name="Seiboth B."/>
            <person name="vanKuyk P.A."/>
            <person name="Wortman J."/>
            <person name="Dyer P.S."/>
            <person name="Grigoriev I.V."/>
        </authorList>
    </citation>
    <scope>NUCLEOTIDE SEQUENCE [LARGE SCALE GENOMIC DNA]</scope>
    <source>
        <strain evidence="3">DTO 134E9</strain>
    </source>
</reference>
<feature type="transmembrane region" description="Helical" evidence="1">
    <location>
        <begin position="103"/>
        <end position="128"/>
    </location>
</feature>
<feature type="transmembrane region" description="Helical" evidence="1">
    <location>
        <begin position="173"/>
        <end position="194"/>
    </location>
</feature>
<dbReference type="GeneID" id="63754941"/>